<dbReference type="Proteomes" id="UP000199437">
    <property type="component" value="Unassembled WGS sequence"/>
</dbReference>
<feature type="signal peptide" evidence="7">
    <location>
        <begin position="1"/>
        <end position="20"/>
    </location>
</feature>
<dbReference type="RefSeq" id="WP_090259844.1">
    <property type="nucleotide sequence ID" value="NZ_FOIR01000003.1"/>
</dbReference>
<evidence type="ECO:0000256" key="6">
    <source>
        <dbReference type="ARBA" id="ARBA00022825"/>
    </source>
</evidence>
<feature type="domain" description="Peptidase S9 prolyl oligopeptidase catalytic" evidence="8">
    <location>
        <begin position="504"/>
        <end position="719"/>
    </location>
</feature>
<dbReference type="InterPro" id="IPR029058">
    <property type="entry name" value="AB_hydrolase_fold"/>
</dbReference>
<dbReference type="STRING" id="1267423.SAMN05216290_3267"/>
<evidence type="ECO:0000256" key="4">
    <source>
        <dbReference type="ARBA" id="ARBA00022670"/>
    </source>
</evidence>
<dbReference type="Gene3D" id="2.130.10.120">
    <property type="entry name" value="Prolyl oligopeptidase, N-terminal domain"/>
    <property type="match status" value="1"/>
</dbReference>
<dbReference type="SUPFAM" id="SSF50993">
    <property type="entry name" value="Peptidase/esterase 'gauge' domain"/>
    <property type="match status" value="1"/>
</dbReference>
<evidence type="ECO:0000259" key="9">
    <source>
        <dbReference type="Pfam" id="PF02897"/>
    </source>
</evidence>
<keyword evidence="4" id="KW-0645">Protease</keyword>
<feature type="domain" description="Peptidase S9A N-terminal" evidence="9">
    <location>
        <begin position="31"/>
        <end position="72"/>
    </location>
</feature>
<dbReference type="EMBL" id="FOIR01000003">
    <property type="protein sequence ID" value="SEW37143.1"/>
    <property type="molecule type" value="Genomic_DNA"/>
</dbReference>
<dbReference type="GeneID" id="99987945"/>
<dbReference type="GO" id="GO:0004252">
    <property type="term" value="F:serine-type endopeptidase activity"/>
    <property type="evidence" value="ECO:0007669"/>
    <property type="project" value="UniProtKB-EC"/>
</dbReference>
<dbReference type="InterPro" id="IPR051167">
    <property type="entry name" value="Prolyl_oligopep/macrocyclase"/>
</dbReference>
<dbReference type="SUPFAM" id="SSF53474">
    <property type="entry name" value="alpha/beta-Hydrolases"/>
    <property type="match status" value="1"/>
</dbReference>
<evidence type="ECO:0000259" key="8">
    <source>
        <dbReference type="Pfam" id="PF00326"/>
    </source>
</evidence>
<dbReference type="GO" id="GO:0070012">
    <property type="term" value="F:oligopeptidase activity"/>
    <property type="evidence" value="ECO:0007669"/>
    <property type="project" value="TreeGrafter"/>
</dbReference>
<comment type="catalytic activity">
    <reaction evidence="1">
        <text>Hydrolysis of Pro-|-Xaa &gt;&gt; Ala-|-Xaa in oligopeptides.</text>
        <dbReference type="EC" id="3.4.21.26"/>
    </reaction>
</comment>
<dbReference type="AlphaFoldDB" id="A0A1I0R8R3"/>
<sequence>MSKIASTLLLLSLTSSQLFGQKTYIYPSPPKEDTKNTYFDTTIVDPYQWMENPEDERLKDWLKEQAKITRRNDRGQDKKDLLHSQLSQIYYGIDFEVLIDFEPKQVKDTAKIKFSISNQGADRTPNLVYRMGDQTTYQTLVRVRDFRDKRGDNVVITDWNYNEKEHLIAVEISVNHSDWREVYFYNMITGKAFPHHLENIRTSGNLIWSGRGVYYDSYKKPKEGRELLDKAIGQALYYHDIEKPQSEDELLYLNPDQEGISSFRFNNITNEKLLLYHFGQRGTRKYRAISTANLSRESDFNLKEFIVHPVDPDIRFTESFFKGDTIVMKTTWNAPNGKVIAANINDLNRVIEIVPEYDADLRHVYPLGKDMISCIYRIDGEYMALIYNFNGELLQKLTIPKGKKPVDLYETNPSKKETYFSLSSFYHPNLPYRLNFEDLSIEPLVELKLPYNVESLETRYVKFKSQDGTEIPMYITCLKNVKLNGNNPTLLYGYGGYGITVEPNFDREQALFLAHGGVLAVPNIRGGGAEGYDWAYEGQKLKKQNAINDFIGAAEFLINEGYTSSEKLAINGGSHGGMLVAASMIQRPELFKAVVAEAGPYDMLRLENFTAGGVNTNLKEFGSVTNEIEFQSLSRYSPLQNIKKGVKYPNTLLITGEFDDRVPPLHSYKFLATLQEKGDPKSLYELYVIPGASHSGALTTTDFTEMVLFKYYFIFDQLGVKFW</sequence>
<dbReference type="PANTHER" id="PTHR42881:SF2">
    <property type="entry name" value="PROLYL ENDOPEPTIDASE"/>
    <property type="match status" value="1"/>
</dbReference>
<dbReference type="InterPro" id="IPR002470">
    <property type="entry name" value="Peptidase_S9A"/>
</dbReference>
<evidence type="ECO:0000256" key="3">
    <source>
        <dbReference type="ARBA" id="ARBA00011897"/>
    </source>
</evidence>
<dbReference type="Gene3D" id="3.40.50.1820">
    <property type="entry name" value="alpha/beta hydrolase"/>
    <property type="match status" value="1"/>
</dbReference>
<evidence type="ECO:0000313" key="11">
    <source>
        <dbReference type="Proteomes" id="UP000199437"/>
    </source>
</evidence>
<comment type="similarity">
    <text evidence="2">Belongs to the peptidase S9A family.</text>
</comment>
<dbReference type="GO" id="GO:0005829">
    <property type="term" value="C:cytosol"/>
    <property type="evidence" value="ECO:0007669"/>
    <property type="project" value="TreeGrafter"/>
</dbReference>
<evidence type="ECO:0000313" key="10">
    <source>
        <dbReference type="EMBL" id="SEW37143.1"/>
    </source>
</evidence>
<keyword evidence="7" id="KW-0732">Signal</keyword>
<dbReference type="OrthoDB" id="9801421at2"/>
<dbReference type="PANTHER" id="PTHR42881">
    <property type="entry name" value="PROLYL ENDOPEPTIDASE"/>
    <property type="match status" value="1"/>
</dbReference>
<evidence type="ECO:0000256" key="1">
    <source>
        <dbReference type="ARBA" id="ARBA00001070"/>
    </source>
</evidence>
<name>A0A1I0R8R3_9BACT</name>
<feature type="chain" id="PRO_5011606068" description="prolyl oligopeptidase" evidence="7">
    <location>
        <begin position="21"/>
        <end position="723"/>
    </location>
</feature>
<feature type="domain" description="Peptidase S9A N-terminal" evidence="9">
    <location>
        <begin position="151"/>
        <end position="444"/>
    </location>
</feature>
<dbReference type="InterPro" id="IPR001375">
    <property type="entry name" value="Peptidase_S9_cat"/>
</dbReference>
<evidence type="ECO:0000256" key="7">
    <source>
        <dbReference type="SAM" id="SignalP"/>
    </source>
</evidence>
<evidence type="ECO:0000256" key="5">
    <source>
        <dbReference type="ARBA" id="ARBA00022801"/>
    </source>
</evidence>
<dbReference type="Pfam" id="PF00326">
    <property type="entry name" value="Peptidase_S9"/>
    <property type="match status" value="1"/>
</dbReference>
<dbReference type="PROSITE" id="PS00708">
    <property type="entry name" value="PRO_ENDOPEP_SER"/>
    <property type="match status" value="1"/>
</dbReference>
<dbReference type="GO" id="GO:0006508">
    <property type="term" value="P:proteolysis"/>
    <property type="evidence" value="ECO:0007669"/>
    <property type="project" value="UniProtKB-KW"/>
</dbReference>
<dbReference type="PRINTS" id="PR00862">
    <property type="entry name" value="PROLIGOPTASE"/>
</dbReference>
<gene>
    <name evidence="10" type="ORF">SAMN05216290_3267</name>
</gene>
<dbReference type="InterPro" id="IPR023302">
    <property type="entry name" value="Pept_S9A_N"/>
</dbReference>
<dbReference type="EC" id="3.4.21.26" evidence="3"/>
<evidence type="ECO:0000256" key="2">
    <source>
        <dbReference type="ARBA" id="ARBA00005228"/>
    </source>
</evidence>
<protein>
    <recommendedName>
        <fullName evidence="3">prolyl oligopeptidase</fullName>
        <ecNumber evidence="3">3.4.21.26</ecNumber>
    </recommendedName>
</protein>
<keyword evidence="6" id="KW-0720">Serine protease</keyword>
<accession>A0A1I0R8R3</accession>
<proteinExistence type="inferred from homology"/>
<keyword evidence="11" id="KW-1185">Reference proteome</keyword>
<dbReference type="Pfam" id="PF02897">
    <property type="entry name" value="Peptidase_S9_N"/>
    <property type="match status" value="2"/>
</dbReference>
<keyword evidence="5" id="KW-0378">Hydrolase</keyword>
<dbReference type="InterPro" id="IPR002471">
    <property type="entry name" value="Pept_S9_AS"/>
</dbReference>
<organism evidence="10 11">
    <name type="scientific">Roseivirga pacifica</name>
    <dbReference type="NCBI Taxonomy" id="1267423"/>
    <lineage>
        <taxon>Bacteria</taxon>
        <taxon>Pseudomonadati</taxon>
        <taxon>Bacteroidota</taxon>
        <taxon>Cytophagia</taxon>
        <taxon>Cytophagales</taxon>
        <taxon>Roseivirgaceae</taxon>
        <taxon>Roseivirga</taxon>
    </lineage>
</organism>
<reference evidence="11" key="1">
    <citation type="submission" date="2016-10" db="EMBL/GenBank/DDBJ databases">
        <authorList>
            <person name="Varghese N."/>
            <person name="Submissions S."/>
        </authorList>
    </citation>
    <scope>NUCLEOTIDE SEQUENCE [LARGE SCALE GENOMIC DNA]</scope>
    <source>
        <strain evidence="11">CGMCC 1.12402</strain>
    </source>
</reference>